<feature type="binding site" evidence="7">
    <location>
        <position position="75"/>
    </location>
    <ligand>
        <name>Cu cation</name>
        <dbReference type="ChEBI" id="CHEBI:23378"/>
    </ligand>
</feature>
<evidence type="ECO:0000256" key="4">
    <source>
        <dbReference type="ARBA" id="ARBA00022764"/>
    </source>
</evidence>
<keyword evidence="5" id="KW-0249">Electron transport</keyword>
<dbReference type="PRINTS" id="PR00155">
    <property type="entry name" value="AMICYANIN"/>
</dbReference>
<dbReference type="InterPro" id="IPR017533">
    <property type="entry name" value="Halocyanin"/>
</dbReference>
<keyword evidence="3 7" id="KW-0479">Metal-binding</keyword>
<feature type="binding site" evidence="7">
    <location>
        <position position="110"/>
    </location>
    <ligand>
        <name>Cu cation</name>
        <dbReference type="ChEBI" id="CHEBI:23378"/>
    </ligand>
</feature>
<dbReference type="AlphaFoldDB" id="A0A343TKF9"/>
<dbReference type="GO" id="GO:0009055">
    <property type="term" value="F:electron transfer activity"/>
    <property type="evidence" value="ECO:0007669"/>
    <property type="project" value="InterPro"/>
</dbReference>
<evidence type="ECO:0000256" key="7">
    <source>
        <dbReference type="PIRSR" id="PIRSR602386-1"/>
    </source>
</evidence>
<dbReference type="KEGG" id="hdf:AArcSl_1956"/>
<comment type="subcellular location">
    <subcellularLocation>
        <location evidence="1">Periplasm</location>
    </subcellularLocation>
</comment>
<evidence type="ECO:0000256" key="2">
    <source>
        <dbReference type="ARBA" id="ARBA00022448"/>
    </source>
</evidence>
<keyword evidence="10" id="KW-1185">Reference proteome</keyword>
<feature type="binding site" evidence="7">
    <location>
        <position position="113"/>
    </location>
    <ligand>
        <name>Cu cation</name>
        <dbReference type="ChEBI" id="CHEBI:23378"/>
    </ligand>
</feature>
<evidence type="ECO:0000256" key="6">
    <source>
        <dbReference type="ARBA" id="ARBA00023008"/>
    </source>
</evidence>
<evidence type="ECO:0000313" key="9">
    <source>
        <dbReference type="EMBL" id="AUX09581.1"/>
    </source>
</evidence>
<evidence type="ECO:0000259" key="8">
    <source>
        <dbReference type="Pfam" id="PF00127"/>
    </source>
</evidence>
<evidence type="ECO:0000256" key="3">
    <source>
        <dbReference type="ARBA" id="ARBA00022723"/>
    </source>
</evidence>
<dbReference type="Pfam" id="PF00127">
    <property type="entry name" value="Copper-bind"/>
    <property type="match status" value="1"/>
</dbReference>
<protein>
    <submittedName>
        <fullName evidence="9">Halocyanin</fullName>
    </submittedName>
</protein>
<feature type="domain" description="Blue (type 1) copper" evidence="8">
    <location>
        <begin position="38"/>
        <end position="124"/>
    </location>
</feature>
<reference evidence="10" key="1">
    <citation type="submission" date="2017-11" db="EMBL/GenBank/DDBJ databases">
        <title>Phenotypic and genomic properties of facultatively anaerobic sulfur-reducing natronoarchaea from hypersaline soda lakes.</title>
        <authorList>
            <person name="Sorokin D.Y."/>
            <person name="Kublanov I.V."/>
            <person name="Roman P."/>
            <person name="Sinninghe Damste J.S."/>
            <person name="Golyshin P.N."/>
            <person name="Rojo D."/>
            <person name="Ciordia S."/>
            <person name="Mena M.D.C."/>
            <person name="Ferrer M."/>
            <person name="Messina E."/>
            <person name="Smedile F."/>
            <person name="La Spada G."/>
            <person name="La Cono V."/>
            <person name="Yakimov M.M."/>
        </authorList>
    </citation>
    <scope>NUCLEOTIDE SEQUENCE [LARGE SCALE GENOMIC DNA]</scope>
    <source>
        <strain evidence="10">AArc-Sl</strain>
    </source>
</reference>
<keyword evidence="6 7" id="KW-0186">Copper</keyword>
<dbReference type="InterPro" id="IPR000923">
    <property type="entry name" value="BlueCu_1"/>
</dbReference>
<evidence type="ECO:0000313" key="10">
    <source>
        <dbReference type="Proteomes" id="UP000263012"/>
    </source>
</evidence>
<dbReference type="CDD" id="cd04220">
    <property type="entry name" value="Halocyanin"/>
    <property type="match status" value="1"/>
</dbReference>
<dbReference type="SUPFAM" id="SSF49503">
    <property type="entry name" value="Cupredoxins"/>
    <property type="match status" value="1"/>
</dbReference>
<dbReference type="InterPro" id="IPR002386">
    <property type="entry name" value="Amicyanin/Pseudoazurin"/>
</dbReference>
<evidence type="ECO:0000256" key="1">
    <source>
        <dbReference type="ARBA" id="ARBA00004418"/>
    </source>
</evidence>
<dbReference type="GO" id="GO:0042597">
    <property type="term" value="C:periplasmic space"/>
    <property type="evidence" value="ECO:0007669"/>
    <property type="project" value="UniProtKB-SubCell"/>
</dbReference>
<organism evidence="9 10">
    <name type="scientific">Halalkaliarchaeum desulfuricum</name>
    <dbReference type="NCBI Taxonomy" id="2055893"/>
    <lineage>
        <taxon>Archaea</taxon>
        <taxon>Methanobacteriati</taxon>
        <taxon>Methanobacteriota</taxon>
        <taxon>Stenosarchaea group</taxon>
        <taxon>Halobacteria</taxon>
        <taxon>Halobacteriales</taxon>
        <taxon>Haloferacaceae</taxon>
        <taxon>Halalkaliarchaeum</taxon>
    </lineage>
</organism>
<dbReference type="NCBIfam" id="TIGR03102">
    <property type="entry name" value="halo_cynanin"/>
    <property type="match status" value="1"/>
</dbReference>
<dbReference type="GO" id="GO:0005507">
    <property type="term" value="F:copper ion binding"/>
    <property type="evidence" value="ECO:0007669"/>
    <property type="project" value="InterPro"/>
</dbReference>
<sequence>MGFAGCLGDDEIEGGTYGDWFRGANNFEGTVDRTGESEVVVEVGSGNGLSYDPAAVRISIGTTVVWDWTGIGGRHDVVELDGAFESELYLEEGRHFTHTFEEPGVYKYVCTPHRTSGMKGAVQVVE</sequence>
<dbReference type="Proteomes" id="UP000263012">
    <property type="component" value="Chromosome"/>
</dbReference>
<feature type="binding site" evidence="7">
    <location>
        <position position="118"/>
    </location>
    <ligand>
        <name>Cu cation</name>
        <dbReference type="ChEBI" id="CHEBI:23378"/>
    </ligand>
</feature>
<proteinExistence type="predicted"/>
<keyword evidence="2" id="KW-0813">Transport</keyword>
<name>A0A343TKF9_9EURY</name>
<dbReference type="Gene3D" id="2.60.40.420">
    <property type="entry name" value="Cupredoxins - blue copper proteins"/>
    <property type="match status" value="1"/>
</dbReference>
<evidence type="ECO:0000256" key="5">
    <source>
        <dbReference type="ARBA" id="ARBA00022982"/>
    </source>
</evidence>
<gene>
    <name evidence="9" type="ORF">AArcSl_1956</name>
</gene>
<dbReference type="InterPro" id="IPR028871">
    <property type="entry name" value="BlueCu_1_BS"/>
</dbReference>
<keyword evidence="4" id="KW-0574">Periplasm</keyword>
<comment type="cofactor">
    <cofactor evidence="7">
        <name>Cu cation</name>
        <dbReference type="ChEBI" id="CHEBI:23378"/>
    </cofactor>
    <text evidence="7">Binds 1 copper ion per subunit.</text>
</comment>
<dbReference type="PROSITE" id="PS00196">
    <property type="entry name" value="COPPER_BLUE"/>
    <property type="match status" value="1"/>
</dbReference>
<dbReference type="InterPro" id="IPR008972">
    <property type="entry name" value="Cupredoxin"/>
</dbReference>
<accession>A0A343TKF9</accession>
<dbReference type="EMBL" id="CP025066">
    <property type="protein sequence ID" value="AUX09581.1"/>
    <property type="molecule type" value="Genomic_DNA"/>
</dbReference>